<dbReference type="GO" id="GO:0016020">
    <property type="term" value="C:membrane"/>
    <property type="evidence" value="ECO:0007669"/>
    <property type="project" value="UniProtKB-SubCell"/>
</dbReference>
<keyword evidence="4" id="KW-0735">Signal-anchor</keyword>
<dbReference type="Proteomes" id="UP001168972">
    <property type="component" value="Unassembled WGS sequence"/>
</dbReference>
<dbReference type="Gene3D" id="3.90.550.50">
    <property type="match status" value="1"/>
</dbReference>
<protein>
    <submittedName>
        <fullName evidence="8">Uncharacterized protein</fullName>
    </submittedName>
</protein>
<dbReference type="InterPro" id="IPR026050">
    <property type="entry name" value="C1GALT1/C1GALT1_chp1"/>
</dbReference>
<proteinExistence type="inferred from homology"/>
<evidence type="ECO:0000256" key="3">
    <source>
        <dbReference type="ARBA" id="ARBA00022692"/>
    </source>
</evidence>
<gene>
    <name evidence="8" type="ORF">PV327_010337</name>
</gene>
<dbReference type="PANTHER" id="PTHR23033">
    <property type="entry name" value="BETA1,3-GALACTOSYLTRANSFERASE"/>
    <property type="match status" value="1"/>
</dbReference>
<dbReference type="PANTHER" id="PTHR23033:SF14">
    <property type="entry name" value="GLYCOPROTEIN-N-ACETYLGALACTOSAMINE 3-BETA-GALACTOSYLTRANSFERASE 1-RELATED"/>
    <property type="match status" value="1"/>
</dbReference>
<dbReference type="EMBL" id="JAQQBR010000006">
    <property type="protein sequence ID" value="KAK0174579.1"/>
    <property type="molecule type" value="Genomic_DNA"/>
</dbReference>
<evidence type="ECO:0000313" key="8">
    <source>
        <dbReference type="EMBL" id="KAK0174579.1"/>
    </source>
</evidence>
<evidence type="ECO:0000256" key="6">
    <source>
        <dbReference type="ARBA" id="ARBA00023136"/>
    </source>
</evidence>
<accession>A0AA39KUU1</accession>
<evidence type="ECO:0000313" key="9">
    <source>
        <dbReference type="Proteomes" id="UP001168972"/>
    </source>
</evidence>
<evidence type="ECO:0000256" key="2">
    <source>
        <dbReference type="ARBA" id="ARBA00006462"/>
    </source>
</evidence>
<dbReference type="GO" id="GO:0016263">
    <property type="term" value="F:glycoprotein-N-acetylgalactosamine 3-beta-galactosyltransferase activity"/>
    <property type="evidence" value="ECO:0007669"/>
    <property type="project" value="TreeGrafter"/>
</dbReference>
<dbReference type="AlphaFoldDB" id="A0AA39KUU1"/>
<evidence type="ECO:0000256" key="5">
    <source>
        <dbReference type="ARBA" id="ARBA00022989"/>
    </source>
</evidence>
<comment type="similarity">
    <text evidence="2">Belongs to the glycosyltransferase 31 family. Beta3-Gal-T subfamily.</text>
</comment>
<evidence type="ECO:0000256" key="7">
    <source>
        <dbReference type="SAM" id="Phobius"/>
    </source>
</evidence>
<reference evidence="8" key="1">
    <citation type="journal article" date="2023" name="bioRxiv">
        <title>Scaffold-level genome assemblies of two parasitoid biocontrol wasps reveal the parthenogenesis mechanism and an associated novel virus.</title>
        <authorList>
            <person name="Inwood S."/>
            <person name="Skelly J."/>
            <person name="Guhlin J."/>
            <person name="Harrop T."/>
            <person name="Goldson S."/>
            <person name="Dearden P."/>
        </authorList>
    </citation>
    <scope>NUCLEOTIDE SEQUENCE</scope>
    <source>
        <strain evidence="8">Lincoln</strain>
        <tissue evidence="8">Whole body</tissue>
    </source>
</reference>
<evidence type="ECO:0000256" key="4">
    <source>
        <dbReference type="ARBA" id="ARBA00022968"/>
    </source>
</evidence>
<comment type="subcellular location">
    <subcellularLocation>
        <location evidence="1">Membrane</location>
        <topology evidence="1">Single-pass type II membrane protein</topology>
    </subcellularLocation>
</comment>
<keyword evidence="3 7" id="KW-0812">Transmembrane</keyword>
<evidence type="ECO:0000256" key="1">
    <source>
        <dbReference type="ARBA" id="ARBA00004606"/>
    </source>
</evidence>
<keyword evidence="9" id="KW-1185">Reference proteome</keyword>
<comment type="caution">
    <text evidence="8">The sequence shown here is derived from an EMBL/GenBank/DDBJ whole genome shotgun (WGS) entry which is preliminary data.</text>
</comment>
<name>A0AA39KUU1_MICHY</name>
<sequence>MFVNLMRGKSIFIIGFFIGFIATLFTYKIQKINNNNIINLKSINNYDNICNDETSKLCKNEKYQLINGKWRIKNKNEKHLEYQKWLKTNNIKISNINIDYYQYYYKLLNNNNNNTLLESKWLEKKIHIICIVFVNKLKLAKAINNTWGSRCNKLYFFSEKLIDNELPVIKLPIKLTSSWQMLCETMNYIWNIDNKLLQWTIFIKDDTMILLENLRYFVAGLDFNNDYYLGHPIYFWGQAYNVAQAGYVLSRGAFKKIVETFDDNYKCSSSGKYWKKEDFYLGKHLSMLNIYPIDTRDYRMRGIFHGYSLQLLFWGYVGPSNYFTHALYPPDDKNCCSTKSITFSVTESDKLYTINYILYHLNVFNCMNYYGKKMAPTKLSENEVWKMALTEEFNITYFDNITQNIYYEIWRSRYEEPAQFINRDYTQT</sequence>
<organism evidence="8 9">
    <name type="scientific">Microctonus hyperodae</name>
    <name type="common">Parasitoid wasp</name>
    <dbReference type="NCBI Taxonomy" id="165561"/>
    <lineage>
        <taxon>Eukaryota</taxon>
        <taxon>Metazoa</taxon>
        <taxon>Ecdysozoa</taxon>
        <taxon>Arthropoda</taxon>
        <taxon>Hexapoda</taxon>
        <taxon>Insecta</taxon>
        <taxon>Pterygota</taxon>
        <taxon>Neoptera</taxon>
        <taxon>Endopterygota</taxon>
        <taxon>Hymenoptera</taxon>
        <taxon>Apocrita</taxon>
        <taxon>Ichneumonoidea</taxon>
        <taxon>Braconidae</taxon>
        <taxon>Euphorinae</taxon>
        <taxon>Microctonus</taxon>
    </lineage>
</organism>
<keyword evidence="6 7" id="KW-0472">Membrane</keyword>
<feature type="transmembrane region" description="Helical" evidence="7">
    <location>
        <begin position="12"/>
        <end position="29"/>
    </location>
</feature>
<keyword evidence="5 7" id="KW-1133">Transmembrane helix</keyword>
<reference evidence="8" key="2">
    <citation type="submission" date="2023-03" db="EMBL/GenBank/DDBJ databases">
        <authorList>
            <person name="Inwood S.N."/>
            <person name="Skelly J.G."/>
            <person name="Guhlin J."/>
            <person name="Harrop T.W.R."/>
            <person name="Goldson S.G."/>
            <person name="Dearden P.K."/>
        </authorList>
    </citation>
    <scope>NUCLEOTIDE SEQUENCE</scope>
    <source>
        <strain evidence="8">Lincoln</strain>
        <tissue evidence="8">Whole body</tissue>
    </source>
</reference>